<evidence type="ECO:0000256" key="1">
    <source>
        <dbReference type="ARBA" id="ARBA00023270"/>
    </source>
</evidence>
<keyword evidence="3" id="KW-1185">Reference proteome</keyword>
<gene>
    <name evidence="2" type="ORF">H2204_008412</name>
</gene>
<dbReference type="EMBL" id="JAPDRN010000061">
    <property type="protein sequence ID" value="KAJ9630347.1"/>
    <property type="molecule type" value="Genomic_DNA"/>
</dbReference>
<protein>
    <submittedName>
        <fullName evidence="2">Uncharacterized protein</fullName>
    </submittedName>
</protein>
<dbReference type="AlphaFoldDB" id="A0AA38Y0V0"/>
<keyword evidence="1" id="KW-0704">Schiff base</keyword>
<comment type="caution">
    <text evidence="2">The sequence shown here is derived from an EMBL/GenBank/DDBJ whole genome shotgun (WGS) entry which is preliminary data.</text>
</comment>
<dbReference type="InterPro" id="IPR013785">
    <property type="entry name" value="Aldolase_TIM"/>
</dbReference>
<dbReference type="GO" id="GO:0004801">
    <property type="term" value="F:transaldolase activity"/>
    <property type="evidence" value="ECO:0007669"/>
    <property type="project" value="TreeGrafter"/>
</dbReference>
<dbReference type="SUPFAM" id="SSF51569">
    <property type="entry name" value="Aldolase"/>
    <property type="match status" value="1"/>
</dbReference>
<dbReference type="Gene3D" id="3.20.20.70">
    <property type="entry name" value="Aldolase class I"/>
    <property type="match status" value="1"/>
</dbReference>
<reference evidence="2" key="1">
    <citation type="submission" date="2022-10" db="EMBL/GenBank/DDBJ databases">
        <title>Culturing micro-colonial fungi from biological soil crusts in the Mojave desert and describing Neophaeococcomyces mojavensis, and introducing the new genera and species Taxawa tesnikishii.</title>
        <authorList>
            <person name="Kurbessoian T."/>
            <person name="Stajich J.E."/>
        </authorList>
    </citation>
    <scope>NUCLEOTIDE SEQUENCE</scope>
    <source>
        <strain evidence="2">TK_35</strain>
    </source>
</reference>
<dbReference type="Pfam" id="PF00923">
    <property type="entry name" value="TAL_FSA"/>
    <property type="match status" value="1"/>
</dbReference>
<dbReference type="GO" id="GO:0005975">
    <property type="term" value="P:carbohydrate metabolic process"/>
    <property type="evidence" value="ECO:0007669"/>
    <property type="project" value="InterPro"/>
</dbReference>
<dbReference type="Proteomes" id="UP001172681">
    <property type="component" value="Unassembled WGS sequence"/>
</dbReference>
<sequence>MVEDIVRRVRDGLESIPDWYVPSTGKTIIAVLLVKKDINHINAHDVYAVVKHARVYFEELRRTGISRDRFFIKIPSTGPPLNGAKIVEAGLIRTLGTALFSLARAIACGQEDCLETDKEQPFLKNASFIAPKEAMTAGEIGCHTANISHEVLNGLAKLPYDGSEQPAEGQPKSQHVYVTSGKLSDLLAKIVNDDPPAVADWDGKLADTKTDCLANEGAEL</sequence>
<dbReference type="PANTHER" id="PTHR10683">
    <property type="entry name" value="TRANSALDOLASE"/>
    <property type="match status" value="1"/>
</dbReference>
<evidence type="ECO:0000313" key="2">
    <source>
        <dbReference type="EMBL" id="KAJ9630347.1"/>
    </source>
</evidence>
<dbReference type="InterPro" id="IPR001585">
    <property type="entry name" value="TAL/FSA"/>
</dbReference>
<dbReference type="PANTHER" id="PTHR10683:SF39">
    <property type="entry name" value="TRANSALDOLASE"/>
    <property type="match status" value="1"/>
</dbReference>
<evidence type="ECO:0000313" key="3">
    <source>
        <dbReference type="Proteomes" id="UP001172681"/>
    </source>
</evidence>
<accession>A0AA38Y0V0</accession>
<proteinExistence type="predicted"/>
<dbReference type="GO" id="GO:0009052">
    <property type="term" value="P:pentose-phosphate shunt, non-oxidative branch"/>
    <property type="evidence" value="ECO:0007669"/>
    <property type="project" value="TreeGrafter"/>
</dbReference>
<organism evidence="2 3">
    <name type="scientific">Knufia peltigerae</name>
    <dbReference type="NCBI Taxonomy" id="1002370"/>
    <lineage>
        <taxon>Eukaryota</taxon>
        <taxon>Fungi</taxon>
        <taxon>Dikarya</taxon>
        <taxon>Ascomycota</taxon>
        <taxon>Pezizomycotina</taxon>
        <taxon>Eurotiomycetes</taxon>
        <taxon>Chaetothyriomycetidae</taxon>
        <taxon>Chaetothyriales</taxon>
        <taxon>Trichomeriaceae</taxon>
        <taxon>Knufia</taxon>
    </lineage>
</organism>
<name>A0AA38Y0V0_9EURO</name>